<accession>A0A0K6GAN0</accession>
<keyword evidence="2" id="KW-1185">Reference proteome</keyword>
<evidence type="ECO:0000313" key="2">
    <source>
        <dbReference type="Proteomes" id="UP000044841"/>
    </source>
</evidence>
<protein>
    <submittedName>
        <fullName evidence="1">Uncharacterized protein</fullName>
    </submittedName>
</protein>
<name>A0A0K6GAN0_9AGAM</name>
<dbReference type="Proteomes" id="UP000044841">
    <property type="component" value="Unassembled WGS sequence"/>
</dbReference>
<gene>
    <name evidence="1" type="ORF">RSOLAG22IIIB_06019</name>
</gene>
<dbReference type="AlphaFoldDB" id="A0A0K6GAN0"/>
<proteinExistence type="predicted"/>
<organism evidence="1 2">
    <name type="scientific">Rhizoctonia solani</name>
    <dbReference type="NCBI Taxonomy" id="456999"/>
    <lineage>
        <taxon>Eukaryota</taxon>
        <taxon>Fungi</taxon>
        <taxon>Dikarya</taxon>
        <taxon>Basidiomycota</taxon>
        <taxon>Agaricomycotina</taxon>
        <taxon>Agaricomycetes</taxon>
        <taxon>Cantharellales</taxon>
        <taxon>Ceratobasidiaceae</taxon>
        <taxon>Rhizoctonia</taxon>
    </lineage>
</organism>
<sequence length="140" mass="15472">MSTHLQPAPAWHKNSLSRALRTVAETYENDLPHDVYVTIQEAAGRVQIHEAYINDKYAAHTGLDRWVVYNGYKRSLDNVLTAVDRPGLQGSESPAGKICGHIFMTLQNILVAIESKANDVGQLFSDPEMSKLLVKLAGVL</sequence>
<reference evidence="1 2" key="1">
    <citation type="submission" date="2015-07" db="EMBL/GenBank/DDBJ databases">
        <authorList>
            <person name="Noorani M."/>
        </authorList>
    </citation>
    <scope>NUCLEOTIDE SEQUENCE [LARGE SCALE GENOMIC DNA]</scope>
    <source>
        <strain evidence="1">BBA 69670</strain>
    </source>
</reference>
<evidence type="ECO:0000313" key="1">
    <source>
        <dbReference type="EMBL" id="CUA75683.1"/>
    </source>
</evidence>
<dbReference type="EMBL" id="CYGV01001589">
    <property type="protein sequence ID" value="CUA75683.1"/>
    <property type="molecule type" value="Genomic_DNA"/>
</dbReference>